<name>A0A2G9ZJL0_9BACT</name>
<evidence type="ECO:0000313" key="2">
    <source>
        <dbReference type="EMBL" id="PIP33355.1"/>
    </source>
</evidence>
<keyword evidence="1" id="KW-1133">Transmembrane helix</keyword>
<gene>
    <name evidence="2" type="ORF">COX22_04785</name>
</gene>
<comment type="caution">
    <text evidence="2">The sequence shown here is derived from an EMBL/GenBank/DDBJ whole genome shotgun (WGS) entry which is preliminary data.</text>
</comment>
<accession>A0A2G9ZJL0</accession>
<evidence type="ECO:0000256" key="1">
    <source>
        <dbReference type="SAM" id="Phobius"/>
    </source>
</evidence>
<feature type="transmembrane region" description="Helical" evidence="1">
    <location>
        <begin position="38"/>
        <end position="58"/>
    </location>
</feature>
<reference evidence="2 3" key="1">
    <citation type="submission" date="2017-09" db="EMBL/GenBank/DDBJ databases">
        <title>Depth-based differentiation of microbial function through sediment-hosted aquifers and enrichment of novel symbionts in the deep terrestrial subsurface.</title>
        <authorList>
            <person name="Probst A.J."/>
            <person name="Ladd B."/>
            <person name="Jarett J.K."/>
            <person name="Geller-Mcgrath D.E."/>
            <person name="Sieber C.M."/>
            <person name="Emerson J.B."/>
            <person name="Anantharaman K."/>
            <person name="Thomas B.C."/>
            <person name="Malmstrom R."/>
            <person name="Stieglmeier M."/>
            <person name="Klingl A."/>
            <person name="Woyke T."/>
            <person name="Ryan C.M."/>
            <person name="Banfield J.F."/>
        </authorList>
    </citation>
    <scope>NUCLEOTIDE SEQUENCE [LARGE SCALE GENOMIC DNA]</scope>
    <source>
        <strain evidence="2">CG23_combo_of_CG06-09_8_20_14_all_49_15</strain>
    </source>
</reference>
<keyword evidence="1" id="KW-0472">Membrane</keyword>
<organism evidence="2 3">
    <name type="scientific">Candidatus Falkowbacteria bacterium CG23_combo_of_CG06-09_8_20_14_all_49_15</name>
    <dbReference type="NCBI Taxonomy" id="1974572"/>
    <lineage>
        <taxon>Bacteria</taxon>
        <taxon>Candidatus Falkowiibacteriota</taxon>
    </lineage>
</organism>
<dbReference type="Proteomes" id="UP000230729">
    <property type="component" value="Unassembled WGS sequence"/>
</dbReference>
<sequence>MKKQLNLAAGFFLLLAAGGAVGCFFIIEAGGAGPLKSWLFGAGPLFVGIFLAIILLALKDGWVMEGECPRCGKKHSLFARRGDRVVRGANVLCDCGRILWLPLGRERPTMFFN</sequence>
<dbReference type="EMBL" id="PCSD01000113">
    <property type="protein sequence ID" value="PIP33355.1"/>
    <property type="molecule type" value="Genomic_DNA"/>
</dbReference>
<dbReference type="AlphaFoldDB" id="A0A2G9ZJL0"/>
<proteinExistence type="predicted"/>
<dbReference type="PROSITE" id="PS51257">
    <property type="entry name" value="PROKAR_LIPOPROTEIN"/>
    <property type="match status" value="1"/>
</dbReference>
<protein>
    <submittedName>
        <fullName evidence="2">Uncharacterized protein</fullName>
    </submittedName>
</protein>
<evidence type="ECO:0000313" key="3">
    <source>
        <dbReference type="Proteomes" id="UP000230729"/>
    </source>
</evidence>
<keyword evidence="1" id="KW-0812">Transmembrane</keyword>